<dbReference type="InterPro" id="IPR035093">
    <property type="entry name" value="RelE/ParE_toxin_dom_sf"/>
</dbReference>
<keyword evidence="3" id="KW-0614">Plasmid</keyword>
<organism evidence="3 4">
    <name type="scientific">Paraburkholderia aromaticivorans</name>
    <dbReference type="NCBI Taxonomy" id="2026199"/>
    <lineage>
        <taxon>Bacteria</taxon>
        <taxon>Pseudomonadati</taxon>
        <taxon>Pseudomonadota</taxon>
        <taxon>Betaproteobacteria</taxon>
        <taxon>Burkholderiales</taxon>
        <taxon>Burkholderiaceae</taxon>
        <taxon>Paraburkholderia</taxon>
    </lineage>
</organism>
<dbReference type="Pfam" id="PF05016">
    <property type="entry name" value="ParE_toxin"/>
    <property type="match status" value="1"/>
</dbReference>
<proteinExistence type="inferred from homology"/>
<evidence type="ECO:0000313" key="4">
    <source>
        <dbReference type="Proteomes" id="UP000215158"/>
    </source>
</evidence>
<accession>A0A248W1B4</accession>
<protein>
    <submittedName>
        <fullName evidence="3">Type II toxin-antitoxin system RelE/ParE family toxin</fullName>
    </submittedName>
</protein>
<dbReference type="Proteomes" id="UP000215158">
    <property type="component" value="Plasmid pBN4"/>
</dbReference>
<dbReference type="Gene3D" id="3.30.2310.20">
    <property type="entry name" value="RelE-like"/>
    <property type="match status" value="1"/>
</dbReference>
<dbReference type="AlphaFoldDB" id="A0A248W1B4"/>
<dbReference type="NCBIfam" id="TIGR02385">
    <property type="entry name" value="RelE_StbE"/>
    <property type="match status" value="1"/>
</dbReference>
<evidence type="ECO:0000313" key="3">
    <source>
        <dbReference type="EMBL" id="ASW04360.1"/>
    </source>
</evidence>
<dbReference type="InterPro" id="IPR007712">
    <property type="entry name" value="RelE/ParE_toxin"/>
</dbReference>
<dbReference type="PANTHER" id="PTHR33755">
    <property type="entry name" value="TOXIN PARE1-RELATED"/>
    <property type="match status" value="1"/>
</dbReference>
<sequence length="95" mass="11250">MIIQWLPNAIRARDNQLDYIAERNVRAAIDIGDSIKQQVRQLLQHPEMGRLGRVKGTRELVITRAPFIIVYRIKPRARRIELIRFLHSAQQWPKK</sequence>
<comment type="similarity">
    <text evidence="1">Belongs to the RelE toxin family.</text>
</comment>
<keyword evidence="2" id="KW-1277">Toxin-antitoxin system</keyword>
<keyword evidence="4" id="KW-1185">Reference proteome</keyword>
<dbReference type="KEGG" id="parb:CJU94_40180"/>
<gene>
    <name evidence="3" type="ORF">CJU94_40180</name>
</gene>
<evidence type="ECO:0000256" key="1">
    <source>
        <dbReference type="ARBA" id="ARBA00006226"/>
    </source>
</evidence>
<name>A0A248W1B4_9BURK</name>
<evidence type="ECO:0000256" key="2">
    <source>
        <dbReference type="ARBA" id="ARBA00022649"/>
    </source>
</evidence>
<dbReference type="EMBL" id="CP022994">
    <property type="protein sequence ID" value="ASW04360.1"/>
    <property type="molecule type" value="Genomic_DNA"/>
</dbReference>
<dbReference type="PANTHER" id="PTHR33755:SF6">
    <property type="entry name" value="PLASMID STABILIZATION SYSTEM PROTEIN"/>
    <property type="match status" value="1"/>
</dbReference>
<geneLocation type="plasmid" evidence="3 4">
    <name>pBN4</name>
</geneLocation>
<reference evidence="3 4" key="1">
    <citation type="submission" date="2017-08" db="EMBL/GenBank/DDBJ databases">
        <title>Identification and genetic characteristics of simultaneous BTEX- and naphthalene-degrading Paraburkholderia sp. BN5 isolated from petroleum-contaminated soil.</title>
        <authorList>
            <person name="Lee Y."/>
            <person name="Jeon C.O."/>
        </authorList>
    </citation>
    <scope>NUCLEOTIDE SEQUENCE [LARGE SCALE GENOMIC DNA]</scope>
    <source>
        <strain evidence="3 4">BN5</strain>
        <plasmid evidence="3 4">pBN4</plasmid>
    </source>
</reference>
<dbReference type="InterPro" id="IPR051803">
    <property type="entry name" value="TA_system_RelE-like_toxin"/>
</dbReference>
<dbReference type="RefSeq" id="WP_007183051.1">
    <property type="nucleotide sequence ID" value="NZ_CP022994.1"/>
</dbReference>
<dbReference type="OrthoDB" id="9798046at2"/>